<dbReference type="Gene3D" id="3.30.70.270">
    <property type="match status" value="1"/>
</dbReference>
<evidence type="ECO:0000256" key="2">
    <source>
        <dbReference type="ARBA" id="ARBA00012528"/>
    </source>
</evidence>
<dbReference type="SUPFAM" id="SSF55073">
    <property type="entry name" value="Nucleotide cyclase"/>
    <property type="match status" value="1"/>
</dbReference>
<feature type="domain" description="GGDEF" evidence="7">
    <location>
        <begin position="327"/>
        <end position="458"/>
    </location>
</feature>
<dbReference type="PANTHER" id="PTHR45138">
    <property type="entry name" value="REGULATORY COMPONENTS OF SENSORY TRANSDUCTION SYSTEM"/>
    <property type="match status" value="1"/>
</dbReference>
<evidence type="ECO:0000256" key="3">
    <source>
        <dbReference type="ARBA" id="ARBA00015125"/>
    </source>
</evidence>
<dbReference type="Proteomes" id="UP000565262">
    <property type="component" value="Unassembled WGS sequence"/>
</dbReference>
<dbReference type="Pfam" id="PF11563">
    <property type="entry name" value="Protoglobin"/>
    <property type="match status" value="1"/>
</dbReference>
<dbReference type="FunFam" id="3.30.70.270:FF:000001">
    <property type="entry name" value="Diguanylate cyclase domain protein"/>
    <property type="match status" value="1"/>
</dbReference>
<dbReference type="InterPro" id="IPR044398">
    <property type="entry name" value="Globin-sensor_dom"/>
</dbReference>
<dbReference type="InterPro" id="IPR050469">
    <property type="entry name" value="Diguanylate_Cyclase"/>
</dbReference>
<dbReference type="SUPFAM" id="SSF46458">
    <property type="entry name" value="Globin-like"/>
    <property type="match status" value="1"/>
</dbReference>
<dbReference type="PROSITE" id="PS50887">
    <property type="entry name" value="GGDEF"/>
    <property type="match status" value="1"/>
</dbReference>
<dbReference type="EMBL" id="JACJFM010000001">
    <property type="protein sequence ID" value="MBB1485229.1"/>
    <property type="molecule type" value="Genomic_DNA"/>
</dbReference>
<dbReference type="InterPro" id="IPR009050">
    <property type="entry name" value="Globin-like_sf"/>
</dbReference>
<dbReference type="Gene3D" id="1.10.490.10">
    <property type="entry name" value="Globins"/>
    <property type="match status" value="1"/>
</dbReference>
<feature type="coiled-coil region" evidence="6">
    <location>
        <begin position="389"/>
        <end position="416"/>
    </location>
</feature>
<evidence type="ECO:0000313" key="8">
    <source>
        <dbReference type="EMBL" id="MBB1485229.1"/>
    </source>
</evidence>
<proteinExistence type="predicted"/>
<evidence type="ECO:0000313" key="9">
    <source>
        <dbReference type="Proteomes" id="UP000565262"/>
    </source>
</evidence>
<dbReference type="Pfam" id="PF00990">
    <property type="entry name" value="GGDEF"/>
    <property type="match status" value="1"/>
</dbReference>
<evidence type="ECO:0000256" key="4">
    <source>
        <dbReference type="ARBA" id="ARBA00029839"/>
    </source>
</evidence>
<dbReference type="GO" id="GO:0043709">
    <property type="term" value="P:cell adhesion involved in single-species biofilm formation"/>
    <property type="evidence" value="ECO:0007669"/>
    <property type="project" value="TreeGrafter"/>
</dbReference>
<accession>A0A839IL49</accession>
<evidence type="ECO:0000256" key="6">
    <source>
        <dbReference type="SAM" id="Coils"/>
    </source>
</evidence>
<reference evidence="8 9" key="1">
    <citation type="submission" date="2020-08" db="EMBL/GenBank/DDBJ databases">
        <title>Oceanospirillum sp. nov. isolated from marine sediment.</title>
        <authorList>
            <person name="Ji X."/>
        </authorList>
    </citation>
    <scope>NUCLEOTIDE SEQUENCE [LARGE SCALE GENOMIC DNA]</scope>
    <source>
        <strain evidence="8 9">D5</strain>
    </source>
</reference>
<dbReference type="EC" id="2.7.7.65" evidence="2"/>
<dbReference type="NCBIfam" id="TIGR00254">
    <property type="entry name" value="GGDEF"/>
    <property type="match status" value="1"/>
</dbReference>
<dbReference type="AlphaFoldDB" id="A0A839IL49"/>
<evidence type="ECO:0000256" key="1">
    <source>
        <dbReference type="ARBA" id="ARBA00001946"/>
    </source>
</evidence>
<evidence type="ECO:0000259" key="7">
    <source>
        <dbReference type="PROSITE" id="PS50887"/>
    </source>
</evidence>
<dbReference type="CDD" id="cd01949">
    <property type="entry name" value="GGDEF"/>
    <property type="match status" value="1"/>
</dbReference>
<dbReference type="InterPro" id="IPR043128">
    <property type="entry name" value="Rev_trsase/Diguanyl_cyclase"/>
</dbReference>
<dbReference type="RefSeq" id="WP_182807001.1">
    <property type="nucleotide sequence ID" value="NZ_JACJFM010000001.1"/>
</dbReference>
<dbReference type="InterPro" id="IPR012292">
    <property type="entry name" value="Globin/Proto"/>
</dbReference>
<dbReference type="GO" id="GO:1902201">
    <property type="term" value="P:negative regulation of bacterial-type flagellum-dependent cell motility"/>
    <property type="evidence" value="ECO:0007669"/>
    <property type="project" value="TreeGrafter"/>
</dbReference>
<dbReference type="InterPro" id="IPR029787">
    <property type="entry name" value="Nucleotide_cyclase"/>
</dbReference>
<protein>
    <recommendedName>
        <fullName evidence="3">Diguanylate cyclase DosC</fullName>
        <ecNumber evidence="2">2.7.7.65</ecNumber>
    </recommendedName>
    <alternativeName>
        <fullName evidence="4">Direct oxygen-sensing cyclase</fullName>
    </alternativeName>
</protein>
<evidence type="ECO:0000256" key="5">
    <source>
        <dbReference type="ARBA" id="ARBA00034247"/>
    </source>
</evidence>
<keyword evidence="6" id="KW-0175">Coiled coil</keyword>
<dbReference type="GO" id="GO:0052621">
    <property type="term" value="F:diguanylate cyclase activity"/>
    <property type="evidence" value="ECO:0007669"/>
    <property type="project" value="UniProtKB-EC"/>
</dbReference>
<comment type="catalytic activity">
    <reaction evidence="5">
        <text>2 GTP = 3',3'-c-di-GMP + 2 diphosphate</text>
        <dbReference type="Rhea" id="RHEA:24898"/>
        <dbReference type="ChEBI" id="CHEBI:33019"/>
        <dbReference type="ChEBI" id="CHEBI:37565"/>
        <dbReference type="ChEBI" id="CHEBI:58805"/>
        <dbReference type="EC" id="2.7.7.65"/>
    </reaction>
</comment>
<dbReference type="GO" id="GO:0019825">
    <property type="term" value="F:oxygen binding"/>
    <property type="evidence" value="ECO:0007669"/>
    <property type="project" value="InterPro"/>
</dbReference>
<dbReference type="PANTHER" id="PTHR45138:SF9">
    <property type="entry name" value="DIGUANYLATE CYCLASE DGCM-RELATED"/>
    <property type="match status" value="1"/>
</dbReference>
<keyword evidence="9" id="KW-1185">Reference proteome</keyword>
<dbReference type="InterPro" id="IPR000160">
    <property type="entry name" value="GGDEF_dom"/>
</dbReference>
<organism evidence="8 9">
    <name type="scientific">Oceanospirillum sediminis</name>
    <dbReference type="NCBI Taxonomy" id="2760088"/>
    <lineage>
        <taxon>Bacteria</taxon>
        <taxon>Pseudomonadati</taxon>
        <taxon>Pseudomonadota</taxon>
        <taxon>Gammaproteobacteria</taxon>
        <taxon>Oceanospirillales</taxon>
        <taxon>Oceanospirillaceae</taxon>
        <taxon>Oceanospirillum</taxon>
    </lineage>
</organism>
<dbReference type="SMART" id="SM00267">
    <property type="entry name" value="GGDEF"/>
    <property type="match status" value="1"/>
</dbReference>
<sequence>MRRLNRHMKGLEKFYLTNLYTPENNKVLAEISTIIQPRYMDVVDVFYRELLGDTSARQFLDSEQVENRLKGSLKDWLADILSPKERYEMEHLIERQLQIGQVHARIDVPMPLVDNAMLMVKNGCFEILVESDMDREHLAEAIRLVNSILESSLSMINQAYMHDMVENERNAMSLRLNLSGQDIALEIERIRSDLFNWLSDSIFQVMSAQGLAEDSLQRSEFGLWVNHKMDLITPQADLSGKIKHRMDLLSADIRHLTHQADDPVQRQKEICNQMSKAANEIGWLLSELANSLLANSSKEDSLTRLIERKHMAPVLQKETQMALATGNDYSLIMCDIDHFKRINDIYGHAAGDLVLEQAAKVVRHAVRVSDYSFRYGGEEFLLVLPESSAEQAAEVAEQIRQKVEKLVVELESQRSVNISMSFGVAQFNGHPDYMRSLKNADMALYSAKHQGRNRVVMA</sequence>
<comment type="cofactor">
    <cofactor evidence="1">
        <name>Mg(2+)</name>
        <dbReference type="ChEBI" id="CHEBI:18420"/>
    </cofactor>
</comment>
<comment type="caution">
    <text evidence="8">The sequence shown here is derived from an EMBL/GenBank/DDBJ whole genome shotgun (WGS) entry which is preliminary data.</text>
</comment>
<dbReference type="GO" id="GO:0005886">
    <property type="term" value="C:plasma membrane"/>
    <property type="evidence" value="ECO:0007669"/>
    <property type="project" value="TreeGrafter"/>
</dbReference>
<gene>
    <name evidence="8" type="ORF">H4O21_01160</name>
</gene>
<dbReference type="GO" id="GO:0020037">
    <property type="term" value="F:heme binding"/>
    <property type="evidence" value="ECO:0007669"/>
    <property type="project" value="InterPro"/>
</dbReference>
<name>A0A839IL49_9GAMM</name>